<feature type="region of interest" description="Disordered" evidence="1">
    <location>
        <begin position="1"/>
        <end position="36"/>
    </location>
</feature>
<comment type="caution">
    <text evidence="2">The sequence shown here is derived from an EMBL/GenBank/DDBJ whole genome shotgun (WGS) entry which is preliminary data.</text>
</comment>
<reference evidence="2" key="2">
    <citation type="submission" date="2020-11" db="EMBL/GenBank/DDBJ databases">
        <authorList>
            <person name="McCartney M.A."/>
            <person name="Auch B."/>
            <person name="Kono T."/>
            <person name="Mallez S."/>
            <person name="Becker A."/>
            <person name="Gohl D.M."/>
            <person name="Silverstein K.A.T."/>
            <person name="Koren S."/>
            <person name="Bechman K.B."/>
            <person name="Herman A."/>
            <person name="Abrahante J.E."/>
            <person name="Garbe J."/>
        </authorList>
    </citation>
    <scope>NUCLEOTIDE SEQUENCE</scope>
    <source>
        <strain evidence="2">Duluth1</strain>
        <tissue evidence="2">Whole animal</tissue>
    </source>
</reference>
<accession>A0A9D3Z022</accession>
<dbReference type="Proteomes" id="UP000828390">
    <property type="component" value="Unassembled WGS sequence"/>
</dbReference>
<proteinExistence type="predicted"/>
<dbReference type="AlphaFoldDB" id="A0A9D3Z022"/>
<evidence type="ECO:0000256" key="1">
    <source>
        <dbReference type="SAM" id="MobiDB-lite"/>
    </source>
</evidence>
<evidence type="ECO:0000313" key="3">
    <source>
        <dbReference type="Proteomes" id="UP000828390"/>
    </source>
</evidence>
<organism evidence="2 3">
    <name type="scientific">Dreissena polymorpha</name>
    <name type="common">Zebra mussel</name>
    <name type="synonym">Mytilus polymorpha</name>
    <dbReference type="NCBI Taxonomy" id="45954"/>
    <lineage>
        <taxon>Eukaryota</taxon>
        <taxon>Metazoa</taxon>
        <taxon>Spiralia</taxon>
        <taxon>Lophotrochozoa</taxon>
        <taxon>Mollusca</taxon>
        <taxon>Bivalvia</taxon>
        <taxon>Autobranchia</taxon>
        <taxon>Heteroconchia</taxon>
        <taxon>Euheterodonta</taxon>
        <taxon>Imparidentia</taxon>
        <taxon>Neoheterodontei</taxon>
        <taxon>Myida</taxon>
        <taxon>Dreissenoidea</taxon>
        <taxon>Dreissenidae</taxon>
        <taxon>Dreissena</taxon>
    </lineage>
</organism>
<dbReference type="EMBL" id="JAIWYP010000014">
    <property type="protein sequence ID" value="KAH3707892.1"/>
    <property type="molecule type" value="Genomic_DNA"/>
</dbReference>
<gene>
    <name evidence="2" type="ORF">DPMN_067311</name>
</gene>
<evidence type="ECO:0000313" key="2">
    <source>
        <dbReference type="EMBL" id="KAH3707892.1"/>
    </source>
</evidence>
<name>A0A9D3Z022_DREPO</name>
<keyword evidence="3" id="KW-1185">Reference proteome</keyword>
<sequence length="195" mass="21903">MSNVNVFGRTDGKTDRQMDQQTHFSKAKRKSVADRQTDGRTVGSLYAFLWGHTKQELSPSEDICPRKTLCRHHYENFSKPKRKSVTDRQTGGRTLEAVQIYVANWDSNQLVTLSRDGTVISRFTDPILNEGCGDVRPGLHVTDSGQVLVCGGRSHTIIQRLAEVITRKDDVFYPGCDGLTDRHTHRAQTTLSPLC</sequence>
<protein>
    <submittedName>
        <fullName evidence="2">Uncharacterized protein</fullName>
    </submittedName>
</protein>
<reference evidence="2" key="1">
    <citation type="journal article" date="2019" name="bioRxiv">
        <title>The Genome of the Zebra Mussel, Dreissena polymorpha: A Resource for Invasive Species Research.</title>
        <authorList>
            <person name="McCartney M.A."/>
            <person name="Auch B."/>
            <person name="Kono T."/>
            <person name="Mallez S."/>
            <person name="Zhang Y."/>
            <person name="Obille A."/>
            <person name="Becker A."/>
            <person name="Abrahante J.E."/>
            <person name="Garbe J."/>
            <person name="Badalamenti J.P."/>
            <person name="Herman A."/>
            <person name="Mangelson H."/>
            <person name="Liachko I."/>
            <person name="Sullivan S."/>
            <person name="Sone E.D."/>
            <person name="Koren S."/>
            <person name="Silverstein K.A.T."/>
            <person name="Beckman K.B."/>
            <person name="Gohl D.M."/>
        </authorList>
    </citation>
    <scope>NUCLEOTIDE SEQUENCE</scope>
    <source>
        <strain evidence="2">Duluth1</strain>
        <tissue evidence="2">Whole animal</tissue>
    </source>
</reference>